<reference evidence="13" key="1">
    <citation type="journal article" date="2020" name="mSystems">
        <title>Genome- and Community-Level Interaction Insights into Carbon Utilization and Element Cycling Functions of Hydrothermarchaeota in Hydrothermal Sediment.</title>
        <authorList>
            <person name="Zhou Z."/>
            <person name="Liu Y."/>
            <person name="Xu W."/>
            <person name="Pan J."/>
            <person name="Luo Z.H."/>
            <person name="Li M."/>
        </authorList>
    </citation>
    <scope>NUCLEOTIDE SEQUENCE [LARGE SCALE GENOMIC DNA]</scope>
    <source>
        <strain evidence="13">HyVt-346</strain>
    </source>
</reference>
<gene>
    <name evidence="10 13" type="primary">murG</name>
    <name evidence="13" type="ORF">ENH88_01445</name>
</gene>
<comment type="caution">
    <text evidence="13">The sequence shown here is derived from an EMBL/GenBank/DDBJ whole genome shotgun (WGS) entry which is preliminary data.</text>
</comment>
<dbReference type="Proteomes" id="UP000886188">
    <property type="component" value="Unassembled WGS sequence"/>
</dbReference>
<dbReference type="UniPathway" id="UPA00219"/>
<evidence type="ECO:0000256" key="4">
    <source>
        <dbReference type="ARBA" id="ARBA00022679"/>
    </source>
</evidence>
<dbReference type="GO" id="GO:0008360">
    <property type="term" value="P:regulation of cell shape"/>
    <property type="evidence" value="ECO:0007669"/>
    <property type="project" value="UniProtKB-KW"/>
</dbReference>
<keyword evidence="8 10" id="KW-0131">Cell cycle</keyword>
<comment type="function">
    <text evidence="10">Cell wall formation. Catalyzes the transfer of a GlcNAc subunit on undecaprenyl-pyrophosphoryl-MurNAc-pentapeptide (lipid intermediate I) to form undecaprenyl-pyrophosphoryl-MurNAc-(pentapeptide)GlcNAc (lipid intermediate II).</text>
</comment>
<feature type="binding site" evidence="10">
    <location>
        <position position="287"/>
    </location>
    <ligand>
        <name>UDP-N-acetyl-alpha-D-glucosamine</name>
        <dbReference type="ChEBI" id="CHEBI:57705"/>
    </ligand>
</feature>
<dbReference type="Pfam" id="PF04101">
    <property type="entry name" value="Glyco_tran_28_C"/>
    <property type="match status" value="1"/>
</dbReference>
<keyword evidence="1 10" id="KW-1003">Cell membrane</keyword>
<keyword evidence="6 10" id="KW-0573">Peptidoglycan synthesis</keyword>
<evidence type="ECO:0000256" key="10">
    <source>
        <dbReference type="HAMAP-Rule" id="MF_00033"/>
    </source>
</evidence>
<feature type="binding site" evidence="10">
    <location>
        <begin position="261"/>
        <end position="266"/>
    </location>
    <ligand>
        <name>UDP-N-acetyl-alpha-D-glucosamine</name>
        <dbReference type="ChEBI" id="CHEBI:57705"/>
    </ligand>
</feature>
<dbReference type="GO" id="GO:0050511">
    <property type="term" value="F:undecaprenyldiphospho-muramoylpentapeptide beta-N-acetylglucosaminyltransferase activity"/>
    <property type="evidence" value="ECO:0007669"/>
    <property type="project" value="UniProtKB-UniRule"/>
</dbReference>
<feature type="binding site" evidence="10">
    <location>
        <position position="162"/>
    </location>
    <ligand>
        <name>UDP-N-acetyl-alpha-D-glucosamine</name>
        <dbReference type="ChEBI" id="CHEBI:57705"/>
    </ligand>
</feature>
<comment type="similarity">
    <text evidence="10">Belongs to the glycosyltransferase 28 family. MurG subfamily.</text>
</comment>
<evidence type="ECO:0000256" key="8">
    <source>
        <dbReference type="ARBA" id="ARBA00023306"/>
    </source>
</evidence>
<dbReference type="RefSeq" id="WP_304178710.1">
    <property type="nucleotide sequence ID" value="NZ_DRGM01000018.1"/>
</dbReference>
<dbReference type="EMBL" id="DRGM01000018">
    <property type="protein sequence ID" value="HEA15121.1"/>
    <property type="molecule type" value="Genomic_DNA"/>
</dbReference>
<keyword evidence="7 10" id="KW-0472">Membrane</keyword>
<dbReference type="PANTHER" id="PTHR21015:SF22">
    <property type="entry name" value="GLYCOSYLTRANSFERASE"/>
    <property type="match status" value="1"/>
</dbReference>
<dbReference type="InterPro" id="IPR006009">
    <property type="entry name" value="GlcNAc_MurG"/>
</dbReference>
<keyword evidence="4 10" id="KW-0808">Transferase</keyword>
<keyword evidence="9 10" id="KW-0961">Cell wall biogenesis/degradation</keyword>
<dbReference type="HAMAP" id="MF_00033">
    <property type="entry name" value="MurG"/>
    <property type="match status" value="1"/>
</dbReference>
<comment type="catalytic activity">
    <reaction evidence="10">
        <text>di-trans,octa-cis-undecaprenyl diphospho-N-acetyl-alpha-D-muramoyl-L-alanyl-D-glutamyl-meso-2,6-diaminopimeloyl-D-alanyl-D-alanine + UDP-N-acetyl-alpha-D-glucosamine = di-trans,octa-cis-undecaprenyl diphospho-[N-acetyl-alpha-D-glucosaminyl-(1-&gt;4)]-N-acetyl-alpha-D-muramoyl-L-alanyl-D-glutamyl-meso-2,6-diaminopimeloyl-D-alanyl-D-alanine + UDP + H(+)</text>
        <dbReference type="Rhea" id="RHEA:31227"/>
        <dbReference type="ChEBI" id="CHEBI:15378"/>
        <dbReference type="ChEBI" id="CHEBI:57705"/>
        <dbReference type="ChEBI" id="CHEBI:58223"/>
        <dbReference type="ChEBI" id="CHEBI:61387"/>
        <dbReference type="ChEBI" id="CHEBI:61388"/>
        <dbReference type="EC" id="2.4.1.227"/>
    </reaction>
</comment>
<dbReference type="GO" id="GO:0071555">
    <property type="term" value="P:cell wall organization"/>
    <property type="evidence" value="ECO:0007669"/>
    <property type="project" value="UniProtKB-KW"/>
</dbReference>
<dbReference type="SUPFAM" id="SSF53756">
    <property type="entry name" value="UDP-Glycosyltransferase/glycogen phosphorylase"/>
    <property type="match status" value="1"/>
</dbReference>
<feature type="binding site" evidence="10">
    <location>
        <position position="124"/>
    </location>
    <ligand>
        <name>UDP-N-acetyl-alpha-D-glucosamine</name>
        <dbReference type="ChEBI" id="CHEBI:57705"/>
    </ligand>
</feature>
<feature type="binding site" evidence="10">
    <location>
        <position position="185"/>
    </location>
    <ligand>
        <name>UDP-N-acetyl-alpha-D-glucosamine</name>
        <dbReference type="ChEBI" id="CHEBI:57705"/>
    </ligand>
</feature>
<dbReference type="GO" id="GO:0009252">
    <property type="term" value="P:peptidoglycan biosynthetic process"/>
    <property type="evidence" value="ECO:0007669"/>
    <property type="project" value="UniProtKB-UniRule"/>
</dbReference>
<dbReference type="PANTHER" id="PTHR21015">
    <property type="entry name" value="UDP-N-ACETYLGLUCOSAMINE--N-ACETYLMURAMYL-(PENTAPEPTIDE) PYROPHOSPHORYL-UNDECAPRENOL N-ACETYLGLUCOSAMINE TRANSFERASE 1"/>
    <property type="match status" value="1"/>
</dbReference>
<evidence type="ECO:0000256" key="5">
    <source>
        <dbReference type="ARBA" id="ARBA00022960"/>
    </source>
</evidence>
<feature type="binding site" evidence="10">
    <location>
        <begin position="12"/>
        <end position="14"/>
    </location>
    <ligand>
        <name>UDP-N-acetyl-alpha-D-glucosamine</name>
        <dbReference type="ChEBI" id="CHEBI:57705"/>
    </ligand>
</feature>
<name>A0A7V1CVJ6_9GAMM</name>
<dbReference type="Gene3D" id="3.40.50.2000">
    <property type="entry name" value="Glycogen Phosphorylase B"/>
    <property type="match status" value="2"/>
</dbReference>
<evidence type="ECO:0000259" key="12">
    <source>
        <dbReference type="Pfam" id="PF04101"/>
    </source>
</evidence>
<dbReference type="GO" id="GO:0005886">
    <property type="term" value="C:plasma membrane"/>
    <property type="evidence" value="ECO:0007669"/>
    <property type="project" value="UniProtKB-SubCell"/>
</dbReference>
<dbReference type="InterPro" id="IPR007235">
    <property type="entry name" value="Glyco_trans_28_C"/>
</dbReference>
<evidence type="ECO:0000256" key="3">
    <source>
        <dbReference type="ARBA" id="ARBA00022676"/>
    </source>
</evidence>
<dbReference type="NCBIfam" id="TIGR01133">
    <property type="entry name" value="murG"/>
    <property type="match status" value="1"/>
</dbReference>
<evidence type="ECO:0000256" key="2">
    <source>
        <dbReference type="ARBA" id="ARBA00022618"/>
    </source>
</evidence>
<feature type="binding site" evidence="10">
    <location>
        <position position="242"/>
    </location>
    <ligand>
        <name>UDP-N-acetyl-alpha-D-glucosamine</name>
        <dbReference type="ChEBI" id="CHEBI:57705"/>
    </ligand>
</feature>
<sequence length="369" mass="39087">MSKKLVVVAGGTGGHIFPGIAVADHLKQQGWQVSWIGTADRMEAQVVPKHGIDIDFINVKGVRGNGLVRLVKAPFMVLNAILQARKVLKKQRPDVVLAMGGYVTGPTGMAAKSLGIPLVIHEQNAVAGMSNKYLAKFANKVLAAFPHAFAAGCSDVVGNPVRASVANVATRAASTPVNILVVGGSLGAQVLNQTLPAAFKQLNDDFQLNVWHQTGKGQLGSVTLAYQQQGFSVEQAKVAEFIDDMDTAYSWADIVVCRAGALTVSEIAAAGKMAVFVPYPHAVDDHQTANAKFLVDGKAALLMPQGQFNEQSIVELLRPYLAKPALISELASNAKQLATLEATANVAWHCMDAAGVALSAQQVTEKRDY</sequence>
<dbReference type="GO" id="GO:0005975">
    <property type="term" value="P:carbohydrate metabolic process"/>
    <property type="evidence" value="ECO:0007669"/>
    <property type="project" value="InterPro"/>
</dbReference>
<comment type="pathway">
    <text evidence="10">Cell wall biogenesis; peptidoglycan biosynthesis.</text>
</comment>
<evidence type="ECO:0000259" key="11">
    <source>
        <dbReference type="Pfam" id="PF03033"/>
    </source>
</evidence>
<organism evidence="13">
    <name type="scientific">Pseudoalteromonas prydzensis</name>
    <dbReference type="NCBI Taxonomy" id="182141"/>
    <lineage>
        <taxon>Bacteria</taxon>
        <taxon>Pseudomonadati</taxon>
        <taxon>Pseudomonadota</taxon>
        <taxon>Gammaproteobacteria</taxon>
        <taxon>Alteromonadales</taxon>
        <taxon>Pseudoalteromonadaceae</taxon>
        <taxon>Pseudoalteromonas</taxon>
    </lineage>
</organism>
<comment type="subcellular location">
    <subcellularLocation>
        <location evidence="10">Cell membrane</location>
        <topology evidence="10">Peripheral membrane protein</topology>
        <orientation evidence="10">Cytoplasmic side</orientation>
    </subcellularLocation>
</comment>
<evidence type="ECO:0000313" key="13">
    <source>
        <dbReference type="EMBL" id="HEA15121.1"/>
    </source>
</evidence>
<feature type="domain" description="Glycosyltransferase family 28 N-terminal" evidence="11">
    <location>
        <begin position="6"/>
        <end position="142"/>
    </location>
</feature>
<protein>
    <recommendedName>
        <fullName evidence="10">UDP-N-acetylglucosamine--N-acetylmuramyl-(pentapeptide) pyrophosphoryl-undecaprenol N-acetylglucosamine transferase</fullName>
        <ecNumber evidence="10">2.4.1.227</ecNumber>
    </recommendedName>
    <alternativeName>
        <fullName evidence="10">Undecaprenyl-PP-MurNAc-pentapeptide-UDPGlcNAc GlcNAc transferase</fullName>
    </alternativeName>
</protein>
<dbReference type="Pfam" id="PF03033">
    <property type="entry name" value="Glyco_transf_28"/>
    <property type="match status" value="1"/>
</dbReference>
<accession>A0A7V1CVJ6</accession>
<proteinExistence type="inferred from homology"/>
<dbReference type="EC" id="2.4.1.227" evidence="10"/>
<keyword evidence="2 10" id="KW-0132">Cell division</keyword>
<keyword evidence="5 10" id="KW-0133">Cell shape</keyword>
<evidence type="ECO:0000256" key="7">
    <source>
        <dbReference type="ARBA" id="ARBA00023136"/>
    </source>
</evidence>
<dbReference type="GO" id="GO:0051301">
    <property type="term" value="P:cell division"/>
    <property type="evidence" value="ECO:0007669"/>
    <property type="project" value="UniProtKB-KW"/>
</dbReference>
<dbReference type="InterPro" id="IPR004276">
    <property type="entry name" value="GlycoTrans_28_N"/>
</dbReference>
<evidence type="ECO:0000256" key="1">
    <source>
        <dbReference type="ARBA" id="ARBA00022475"/>
    </source>
</evidence>
<evidence type="ECO:0000256" key="9">
    <source>
        <dbReference type="ARBA" id="ARBA00023316"/>
    </source>
</evidence>
<keyword evidence="3 10" id="KW-0328">Glycosyltransferase</keyword>
<feature type="domain" description="Glycosyl transferase family 28 C-terminal" evidence="12">
    <location>
        <begin position="179"/>
        <end position="335"/>
    </location>
</feature>
<evidence type="ECO:0000256" key="6">
    <source>
        <dbReference type="ARBA" id="ARBA00022984"/>
    </source>
</evidence>
<dbReference type="AlphaFoldDB" id="A0A7V1CVJ6"/>
<dbReference type="CDD" id="cd03785">
    <property type="entry name" value="GT28_MurG"/>
    <property type="match status" value="1"/>
</dbReference>